<evidence type="ECO:0000313" key="2">
    <source>
        <dbReference type="Proteomes" id="UP000008062"/>
    </source>
</evidence>
<dbReference type="GeneID" id="13399709"/>
<proteinExistence type="predicted"/>
<sequence>MCPQSRISLGVNLSMNQASIPEWTYQSEELPRAFEILPRSQPLRYLDLSDEGRDFAAVIFPKTTLGANEPSILPSSSTAQAHGKPIEALRSPVIDDRALLITYSSSSPRTHHWSASVKQSQGRIGKIEGLGIENMEGGLRKMQVKNTMK</sequence>
<organism evidence="1 2">
    <name type="scientific">Zymoseptoria tritici (strain CBS 115943 / IPO323)</name>
    <name type="common">Speckled leaf blotch fungus</name>
    <name type="synonym">Septoria tritici</name>
    <dbReference type="NCBI Taxonomy" id="336722"/>
    <lineage>
        <taxon>Eukaryota</taxon>
        <taxon>Fungi</taxon>
        <taxon>Dikarya</taxon>
        <taxon>Ascomycota</taxon>
        <taxon>Pezizomycotina</taxon>
        <taxon>Dothideomycetes</taxon>
        <taxon>Dothideomycetidae</taxon>
        <taxon>Mycosphaerellales</taxon>
        <taxon>Mycosphaerellaceae</taxon>
        <taxon>Zymoseptoria</taxon>
    </lineage>
</organism>
<dbReference type="AlphaFoldDB" id="F9XRE5"/>
<dbReference type="VEuPathDB" id="FungiDB:ZTRI_17.25"/>
<dbReference type="RefSeq" id="XP_003847147.1">
    <property type="nucleotide sequence ID" value="XM_003847099.1"/>
</dbReference>
<evidence type="ECO:0000313" key="1">
    <source>
        <dbReference type="EMBL" id="EGP82123.1"/>
    </source>
</evidence>
<dbReference type="Proteomes" id="UP000008062">
    <property type="component" value="Chromosome 17"/>
</dbReference>
<gene>
    <name evidence="1" type="ORF">MYCGRDRAFT_97797</name>
</gene>
<keyword evidence="2" id="KW-1185">Reference proteome</keyword>
<dbReference type="InParanoid" id="F9XRE5"/>
<protein>
    <submittedName>
        <fullName evidence="1">Uncharacterized protein</fullName>
    </submittedName>
</protein>
<dbReference type="KEGG" id="ztr:MYCGRDRAFT_97797"/>
<accession>F9XRE5</accession>
<dbReference type="HOGENOM" id="CLU_1751140_0_0_1"/>
<name>F9XRE5_ZYMTI</name>
<dbReference type="EMBL" id="CM001212">
    <property type="protein sequence ID" value="EGP82123.1"/>
    <property type="molecule type" value="Genomic_DNA"/>
</dbReference>
<reference evidence="1 2" key="1">
    <citation type="journal article" date="2011" name="PLoS Genet.">
        <title>Finished genome of the fungal wheat pathogen Mycosphaerella graminicola reveals dispensome structure, chromosome plasticity, and stealth pathogenesis.</title>
        <authorList>
            <person name="Goodwin S.B."/>
            <person name="Ben M'barek S."/>
            <person name="Dhillon B."/>
            <person name="Wittenberg A.H.J."/>
            <person name="Crane C.F."/>
            <person name="Hane J.K."/>
            <person name="Foster A.J."/>
            <person name="Van der Lee T.A.J."/>
            <person name="Grimwood J."/>
            <person name="Aerts A."/>
            <person name="Antoniw J."/>
            <person name="Bailey A."/>
            <person name="Bluhm B."/>
            <person name="Bowler J."/>
            <person name="Bristow J."/>
            <person name="van der Burgt A."/>
            <person name="Canto-Canche B."/>
            <person name="Churchill A.C.L."/>
            <person name="Conde-Ferraez L."/>
            <person name="Cools H.J."/>
            <person name="Coutinho P.M."/>
            <person name="Csukai M."/>
            <person name="Dehal P."/>
            <person name="De Wit P."/>
            <person name="Donzelli B."/>
            <person name="van de Geest H.C."/>
            <person name="van Ham R.C.H.J."/>
            <person name="Hammond-Kosack K.E."/>
            <person name="Henrissat B."/>
            <person name="Kilian A."/>
            <person name="Kobayashi A.K."/>
            <person name="Koopmann E."/>
            <person name="Kourmpetis Y."/>
            <person name="Kuzniar A."/>
            <person name="Lindquist E."/>
            <person name="Lombard V."/>
            <person name="Maliepaard C."/>
            <person name="Martins N."/>
            <person name="Mehrabi R."/>
            <person name="Nap J.P.H."/>
            <person name="Ponomarenko A."/>
            <person name="Rudd J.J."/>
            <person name="Salamov A."/>
            <person name="Schmutz J."/>
            <person name="Schouten H.J."/>
            <person name="Shapiro H."/>
            <person name="Stergiopoulos I."/>
            <person name="Torriani S.F.F."/>
            <person name="Tu H."/>
            <person name="de Vries R.P."/>
            <person name="Waalwijk C."/>
            <person name="Ware S.B."/>
            <person name="Wiebenga A."/>
            <person name="Zwiers L.-H."/>
            <person name="Oliver R.P."/>
            <person name="Grigoriev I.V."/>
            <person name="Kema G.H.J."/>
        </authorList>
    </citation>
    <scope>NUCLEOTIDE SEQUENCE [LARGE SCALE GENOMIC DNA]</scope>
    <source>
        <strain evidence="2">CBS 115943 / IPO323</strain>
    </source>
</reference>